<feature type="compositionally biased region" description="Low complexity" evidence="1">
    <location>
        <begin position="36"/>
        <end position="52"/>
    </location>
</feature>
<reference evidence="3" key="1">
    <citation type="journal article" date="2019" name="Int. J. Syst. Evol. Microbiol.">
        <title>The Global Catalogue of Microorganisms (GCM) 10K type strain sequencing project: providing services to taxonomists for standard genome sequencing and annotation.</title>
        <authorList>
            <consortium name="The Broad Institute Genomics Platform"/>
            <consortium name="The Broad Institute Genome Sequencing Center for Infectious Disease"/>
            <person name="Wu L."/>
            <person name="Ma J."/>
        </authorList>
    </citation>
    <scope>NUCLEOTIDE SEQUENCE [LARGE SCALE GENOMIC DNA]</scope>
    <source>
        <strain evidence="3">NBRC 108728</strain>
    </source>
</reference>
<gene>
    <name evidence="2" type="ORF">GCM10025867_02640</name>
</gene>
<dbReference type="Proteomes" id="UP001321486">
    <property type="component" value="Chromosome"/>
</dbReference>
<protein>
    <submittedName>
        <fullName evidence="2">Uncharacterized protein</fullName>
    </submittedName>
</protein>
<evidence type="ECO:0000256" key="1">
    <source>
        <dbReference type="SAM" id="MobiDB-lite"/>
    </source>
</evidence>
<name>A0ABN6XXC4_9MICO</name>
<feature type="compositionally biased region" description="Polar residues" evidence="1">
    <location>
        <begin position="19"/>
        <end position="28"/>
    </location>
</feature>
<evidence type="ECO:0000313" key="3">
    <source>
        <dbReference type="Proteomes" id="UP001321486"/>
    </source>
</evidence>
<keyword evidence="3" id="KW-1185">Reference proteome</keyword>
<dbReference type="EMBL" id="AP027732">
    <property type="protein sequence ID" value="BDZ48023.1"/>
    <property type="molecule type" value="Genomic_DNA"/>
</dbReference>
<accession>A0ABN6XXC4</accession>
<proteinExistence type="predicted"/>
<feature type="region of interest" description="Disordered" evidence="1">
    <location>
        <begin position="19"/>
        <end position="58"/>
    </location>
</feature>
<evidence type="ECO:0000313" key="2">
    <source>
        <dbReference type="EMBL" id="BDZ48023.1"/>
    </source>
</evidence>
<sequence>MRSARFRVGHVLDVFWTEKSTSGGSMETPTVKEEATSPSRTPSTSAASATTPDGKYENVVRRSCESGEYGVKAMIGVSFAYEMLPS</sequence>
<organism evidence="2 3">
    <name type="scientific">Frondihabitans sucicola</name>
    <dbReference type="NCBI Taxonomy" id="1268041"/>
    <lineage>
        <taxon>Bacteria</taxon>
        <taxon>Bacillati</taxon>
        <taxon>Actinomycetota</taxon>
        <taxon>Actinomycetes</taxon>
        <taxon>Micrococcales</taxon>
        <taxon>Microbacteriaceae</taxon>
        <taxon>Frondihabitans</taxon>
    </lineage>
</organism>